<dbReference type="InterPro" id="IPR031360">
    <property type="entry name" value="TrpP"/>
</dbReference>
<keyword evidence="1" id="KW-0812">Transmembrane</keyword>
<sequence>MKVKHLTMSAILLAIGAILHYIVPGIFAGMKPDFLLSMMFLAIFINFNATNVVATSIACGLISALTTTFPGGQIPNIIDKCITGFVVGLLIYALRKIPIPQTLKMGIIGLIGTLISGTAFLGSAYLLVGLPGGASFGALFMGVVIPASIGNVIFIILFYQIIARIGLSRETLSE</sequence>
<keyword evidence="1" id="KW-0472">Membrane</keyword>
<reference evidence="2 3" key="1">
    <citation type="submission" date="2019-12" db="EMBL/GenBank/DDBJ databases">
        <title>Defluviitalea raffinosedens, isolated from a biogas fermenter, genome sequencing and characterization.</title>
        <authorList>
            <person name="Rettenmaier R."/>
            <person name="Schneider M."/>
            <person name="Neuhaus K."/>
            <person name="Liebl W."/>
            <person name="Zverlov V."/>
        </authorList>
    </citation>
    <scope>NUCLEOTIDE SEQUENCE [LARGE SCALE GENOMIC DNA]</scope>
    <source>
        <strain evidence="2 3">249c-K6</strain>
    </source>
</reference>
<dbReference type="Pfam" id="PF17099">
    <property type="entry name" value="TrpP"/>
    <property type="match status" value="1"/>
</dbReference>
<comment type="caution">
    <text evidence="2">The sequence shown here is derived from an EMBL/GenBank/DDBJ whole genome shotgun (WGS) entry which is preliminary data.</text>
</comment>
<organism evidence="2 3">
    <name type="scientific">Defluviitalea raffinosedens</name>
    <dbReference type="NCBI Taxonomy" id="1450156"/>
    <lineage>
        <taxon>Bacteria</taxon>
        <taxon>Bacillati</taxon>
        <taxon>Bacillota</taxon>
        <taxon>Clostridia</taxon>
        <taxon>Lachnospirales</taxon>
        <taxon>Defluviitaleaceae</taxon>
        <taxon>Defluviitalea</taxon>
    </lineage>
</organism>
<feature type="transmembrane region" description="Helical" evidence="1">
    <location>
        <begin position="134"/>
        <end position="159"/>
    </location>
</feature>
<feature type="transmembrane region" description="Helical" evidence="1">
    <location>
        <begin position="6"/>
        <end position="28"/>
    </location>
</feature>
<feature type="transmembrane region" description="Helical" evidence="1">
    <location>
        <begin position="77"/>
        <end position="94"/>
    </location>
</feature>
<dbReference type="OrthoDB" id="2243651at2"/>
<proteinExistence type="predicted"/>
<name>A0A7C8HJG0_9FIRM</name>
<gene>
    <name evidence="2" type="ORF">GND95_03965</name>
</gene>
<dbReference type="Proteomes" id="UP000483018">
    <property type="component" value="Unassembled WGS sequence"/>
</dbReference>
<feature type="transmembrane region" description="Helical" evidence="1">
    <location>
        <begin position="106"/>
        <end position="128"/>
    </location>
</feature>
<evidence type="ECO:0000256" key="1">
    <source>
        <dbReference type="SAM" id="Phobius"/>
    </source>
</evidence>
<dbReference type="RefSeq" id="WP_158739536.1">
    <property type="nucleotide sequence ID" value="NZ_WSLF01000002.1"/>
</dbReference>
<dbReference type="EMBL" id="WSLF01000002">
    <property type="protein sequence ID" value="KAE9636284.1"/>
    <property type="molecule type" value="Genomic_DNA"/>
</dbReference>
<keyword evidence="1" id="KW-1133">Transmembrane helix</keyword>
<feature type="transmembrane region" description="Helical" evidence="1">
    <location>
        <begin position="40"/>
        <end position="65"/>
    </location>
</feature>
<evidence type="ECO:0000313" key="3">
    <source>
        <dbReference type="Proteomes" id="UP000483018"/>
    </source>
</evidence>
<dbReference type="AlphaFoldDB" id="A0A7C8HJG0"/>
<keyword evidence="3" id="KW-1185">Reference proteome</keyword>
<protein>
    <submittedName>
        <fullName evidence="2">Tryptophan transporter</fullName>
    </submittedName>
</protein>
<accession>A0A7C8HJG0</accession>
<evidence type="ECO:0000313" key="2">
    <source>
        <dbReference type="EMBL" id="KAE9636284.1"/>
    </source>
</evidence>